<dbReference type="HAMAP" id="MF_04144">
    <property type="entry name" value="TERL_LAMBDA"/>
    <property type="match status" value="1"/>
</dbReference>
<keyword evidence="4" id="KW-1185">Reference proteome</keyword>
<dbReference type="Proteomes" id="UP000001953">
    <property type="component" value="Chromosome"/>
</dbReference>
<dbReference type="GO" id="GO:0005524">
    <property type="term" value="F:ATP binding"/>
    <property type="evidence" value="ECO:0007669"/>
    <property type="project" value="InterPro"/>
</dbReference>
<dbReference type="InterPro" id="IPR027417">
    <property type="entry name" value="P-loop_NTPase"/>
</dbReference>
<protein>
    <submittedName>
        <fullName evidence="3">Phage terminase GpA</fullName>
    </submittedName>
</protein>
<dbReference type="KEGG" id="nha:Nham_2392"/>
<dbReference type="Pfam" id="PF20454">
    <property type="entry name" value="GpA_nuclease"/>
    <property type="match status" value="1"/>
</dbReference>
<name>Q1QKR4_NITHX</name>
<dbReference type="GO" id="GO:0016887">
    <property type="term" value="F:ATP hydrolysis activity"/>
    <property type="evidence" value="ECO:0007669"/>
    <property type="project" value="InterPro"/>
</dbReference>
<evidence type="ECO:0000259" key="1">
    <source>
        <dbReference type="Pfam" id="PF05876"/>
    </source>
</evidence>
<evidence type="ECO:0000259" key="2">
    <source>
        <dbReference type="Pfam" id="PF20454"/>
    </source>
</evidence>
<gene>
    <name evidence="3" type="ordered locus">Nham_2392</name>
</gene>
<feature type="domain" description="Terminase large subunit GpA endonuclease" evidence="2">
    <location>
        <begin position="278"/>
        <end position="561"/>
    </location>
</feature>
<dbReference type="STRING" id="323097.Nham_2392"/>
<proteinExistence type="inferred from homology"/>
<reference evidence="3 4" key="1">
    <citation type="submission" date="2006-03" db="EMBL/GenBank/DDBJ databases">
        <title>Complete sequence of chromosome of Nitrobacter hamburgensis X14.</title>
        <authorList>
            <consortium name="US DOE Joint Genome Institute"/>
            <person name="Copeland A."/>
            <person name="Lucas S."/>
            <person name="Lapidus A."/>
            <person name="Barry K."/>
            <person name="Detter J.C."/>
            <person name="Glavina del Rio T."/>
            <person name="Hammon N."/>
            <person name="Israni S."/>
            <person name="Dalin E."/>
            <person name="Tice H."/>
            <person name="Pitluck S."/>
            <person name="Chain P."/>
            <person name="Malfatti S."/>
            <person name="Shin M."/>
            <person name="Vergez L."/>
            <person name="Schmutz J."/>
            <person name="Larimer F."/>
            <person name="Land M."/>
            <person name="Hauser L."/>
            <person name="Kyrpides N."/>
            <person name="Ivanova N."/>
            <person name="Ward B."/>
            <person name="Arp D."/>
            <person name="Klotz M."/>
            <person name="Stein L."/>
            <person name="O'Mullan G."/>
            <person name="Starkenburg S."/>
            <person name="Sayavedra L."/>
            <person name="Poret-Peterson A.T."/>
            <person name="Gentry M.E."/>
            <person name="Bruce D."/>
            <person name="Richardson P."/>
        </authorList>
    </citation>
    <scope>NUCLEOTIDE SEQUENCE [LARGE SCALE GENOMIC DNA]</scope>
    <source>
        <strain evidence="4">DSM 10229 / NCIMB 13809 / X14</strain>
    </source>
</reference>
<dbReference type="EMBL" id="CP000319">
    <property type="protein sequence ID" value="ABE63183.1"/>
    <property type="molecule type" value="Genomic_DNA"/>
</dbReference>
<evidence type="ECO:0000313" key="4">
    <source>
        <dbReference type="Proteomes" id="UP000001953"/>
    </source>
</evidence>
<dbReference type="InterPro" id="IPR046453">
    <property type="entry name" value="GpA_ATPase"/>
</dbReference>
<dbReference type="AlphaFoldDB" id="Q1QKR4"/>
<dbReference type="InterPro" id="IPR046454">
    <property type="entry name" value="GpA_endonuclease"/>
</dbReference>
<feature type="domain" description="Phage terminase large subunit GpA ATPase" evidence="1">
    <location>
        <begin position="35"/>
        <end position="268"/>
    </location>
</feature>
<accession>Q1QKR4</accession>
<sequence>MWSSLTPPPKLKLSEWIERNVHLPAEVSSLSGLMRLWRFQRDIADAIGDTAVERVTLVKSVRIGFTSLLTGAIASYCSNDPAPILALLPTESDCRRYVVADIEPIFDESPSLRGMLSDGSDESGRNTILARRFPGGSLTLVAAKAPRNLRAHNARVLFMDEVDGMEMTKEGPPTILAEKRTMSFADRKIVTGSTPIFEETSPVIRAYAKSDQRIFEVRCVECGEFHEIVWRDIHWPESEPEKAHWCCPGCGSVVEEKHKPAMVEAGRWRVTKPEVVGHAGFRVNALVSPHKNAAWGILAKEFLEAKSDPGSLQIFVNTILAEGWREEGEELDEAELSTRAELFGLVADENVGCTGIPELVMVITAGVDVQRKDRLEVTFVGWDEAGNAYVLGHTVIWGSPEDETTWSELDSVLGTKWSHPLGGKIGIEAACVDSGDGETMESVYAFCFPRARKKVLAIKGVNGTRPWIERSKQKIKGGYLWIVGVDGIKSTVYSRLRRSNMIRFSRDLPTVWYEQLASERVVVRYSRGQPARRFERISGKDAEALDCTVYAFAARQVVNVNWAQRREVLRTNEPAAKKPRERWAAYK</sequence>
<dbReference type="InterPro" id="IPR008866">
    <property type="entry name" value="Phage_lambda_GpA-like"/>
</dbReference>
<dbReference type="Pfam" id="PF05876">
    <property type="entry name" value="GpA_ATPase"/>
    <property type="match status" value="1"/>
</dbReference>
<evidence type="ECO:0000313" key="3">
    <source>
        <dbReference type="EMBL" id="ABE63183.1"/>
    </source>
</evidence>
<dbReference type="GO" id="GO:0004519">
    <property type="term" value="F:endonuclease activity"/>
    <property type="evidence" value="ECO:0007669"/>
    <property type="project" value="InterPro"/>
</dbReference>
<dbReference type="Gene3D" id="3.40.50.300">
    <property type="entry name" value="P-loop containing nucleotide triphosphate hydrolases"/>
    <property type="match status" value="1"/>
</dbReference>
<dbReference type="eggNOG" id="COG5525">
    <property type="taxonomic scope" value="Bacteria"/>
</dbReference>
<dbReference type="HOGENOM" id="CLU_023850_4_1_5"/>
<organism evidence="3 4">
    <name type="scientific">Nitrobacter hamburgensis (strain DSM 10229 / NCIMB 13809 / X14)</name>
    <dbReference type="NCBI Taxonomy" id="323097"/>
    <lineage>
        <taxon>Bacteria</taxon>
        <taxon>Pseudomonadati</taxon>
        <taxon>Pseudomonadota</taxon>
        <taxon>Alphaproteobacteria</taxon>
        <taxon>Hyphomicrobiales</taxon>
        <taxon>Nitrobacteraceae</taxon>
        <taxon>Nitrobacter</taxon>
    </lineage>
</organism>